<gene>
    <name evidence="2" type="ORF">ACFP2T_43285</name>
</gene>
<dbReference type="Proteomes" id="UP001596203">
    <property type="component" value="Unassembled WGS sequence"/>
</dbReference>
<feature type="signal peptide" evidence="1">
    <location>
        <begin position="1"/>
        <end position="35"/>
    </location>
</feature>
<feature type="chain" id="PRO_5045692852" evidence="1">
    <location>
        <begin position="36"/>
        <end position="310"/>
    </location>
</feature>
<evidence type="ECO:0000256" key="1">
    <source>
        <dbReference type="SAM" id="SignalP"/>
    </source>
</evidence>
<evidence type="ECO:0000313" key="3">
    <source>
        <dbReference type="Proteomes" id="UP001596203"/>
    </source>
</evidence>
<accession>A0ABW1KPA8</accession>
<keyword evidence="1" id="KW-0732">Signal</keyword>
<protein>
    <submittedName>
        <fullName evidence="2">Uncharacterized protein</fullName>
    </submittedName>
</protein>
<evidence type="ECO:0000313" key="2">
    <source>
        <dbReference type="EMBL" id="MFC6022962.1"/>
    </source>
</evidence>
<organism evidence="2 3">
    <name type="scientific">Plantactinospora solaniradicis</name>
    <dbReference type="NCBI Taxonomy" id="1723736"/>
    <lineage>
        <taxon>Bacteria</taxon>
        <taxon>Bacillati</taxon>
        <taxon>Actinomycetota</taxon>
        <taxon>Actinomycetes</taxon>
        <taxon>Micromonosporales</taxon>
        <taxon>Micromonosporaceae</taxon>
        <taxon>Plantactinospora</taxon>
    </lineage>
</organism>
<keyword evidence="3" id="KW-1185">Reference proteome</keyword>
<reference evidence="3" key="1">
    <citation type="journal article" date="2019" name="Int. J. Syst. Evol. Microbiol.">
        <title>The Global Catalogue of Microorganisms (GCM) 10K type strain sequencing project: providing services to taxonomists for standard genome sequencing and annotation.</title>
        <authorList>
            <consortium name="The Broad Institute Genomics Platform"/>
            <consortium name="The Broad Institute Genome Sequencing Center for Infectious Disease"/>
            <person name="Wu L."/>
            <person name="Ma J."/>
        </authorList>
    </citation>
    <scope>NUCLEOTIDE SEQUENCE [LARGE SCALE GENOMIC DNA]</scope>
    <source>
        <strain evidence="3">ZS-35-S2</strain>
    </source>
</reference>
<dbReference type="RefSeq" id="WP_377432868.1">
    <property type="nucleotide sequence ID" value="NZ_JBHSPR010000083.1"/>
</dbReference>
<sequence length="310" mass="31229">MDKNSGVWRRIAAATVSAVVACVGLVVGAPAAASASPSIASPATQRSQVARVAPGLINAVVSCSAGKVATGGGAAVVGEPAGEHHVSIKESGPGSLGGKSVWLTSLLNGDIVAHQIRFYAVCIDPPVGYETVVTSVSVPGNTVDSISAMCPASKRVIGGGVQVMAASGNPSAALLQESAPNLSDGIRWAVMVKNTAATPRTFLVTAVCAKTPAGYVDLSQDLQVNPGSLGWGTLACPSGTRPLSGGARVTAGSTGDHKTVVAESAPYDVALLQKGWVAAMRNNDSVARWFQRSVICVTAPLGYEITSVLA</sequence>
<dbReference type="PROSITE" id="PS51257">
    <property type="entry name" value="PROKAR_LIPOPROTEIN"/>
    <property type="match status" value="1"/>
</dbReference>
<dbReference type="EMBL" id="JBHSPR010000083">
    <property type="protein sequence ID" value="MFC6022962.1"/>
    <property type="molecule type" value="Genomic_DNA"/>
</dbReference>
<proteinExistence type="predicted"/>
<name>A0ABW1KPA8_9ACTN</name>
<comment type="caution">
    <text evidence="2">The sequence shown here is derived from an EMBL/GenBank/DDBJ whole genome shotgun (WGS) entry which is preliminary data.</text>
</comment>